<evidence type="ECO:0000256" key="1">
    <source>
        <dbReference type="ARBA" id="ARBA00023015"/>
    </source>
</evidence>
<keyword evidence="4" id="KW-0539">Nucleus</keyword>
<dbReference type="PANTHER" id="PTHR12802">
    <property type="entry name" value="SWI/SNF COMPLEX-RELATED"/>
    <property type="match status" value="1"/>
</dbReference>
<reference evidence="9" key="2">
    <citation type="submission" date="2022-01" db="EMBL/GenBank/DDBJ databases">
        <authorList>
            <person name="Hirooka S."/>
            <person name="Miyagishima S.Y."/>
        </authorList>
    </citation>
    <scope>NUCLEOTIDE SEQUENCE</scope>
    <source>
        <strain evidence="9">NBRC 102759</strain>
    </source>
</reference>
<dbReference type="AlphaFoldDB" id="A0A9C7Q4A9"/>
<dbReference type="GO" id="GO:0003677">
    <property type="term" value="F:DNA binding"/>
    <property type="evidence" value="ECO:0007669"/>
    <property type="project" value="UniProtKB-KW"/>
</dbReference>
<evidence type="ECO:0000256" key="2">
    <source>
        <dbReference type="ARBA" id="ARBA00023125"/>
    </source>
</evidence>
<name>A0A9C7Q4A9_9RHOD</name>
<feature type="compositionally biased region" description="Polar residues" evidence="5">
    <location>
        <begin position="84"/>
        <end position="93"/>
    </location>
</feature>
<evidence type="ECO:0000256" key="4">
    <source>
        <dbReference type="ARBA" id="ARBA00023242"/>
    </source>
</evidence>
<dbReference type="Proteomes" id="UP001061958">
    <property type="component" value="Unassembled WGS sequence"/>
</dbReference>
<dbReference type="Pfam" id="PF00249">
    <property type="entry name" value="Myb_DNA-binding"/>
    <property type="match status" value="1"/>
</dbReference>
<evidence type="ECO:0000256" key="3">
    <source>
        <dbReference type="ARBA" id="ARBA00023163"/>
    </source>
</evidence>
<dbReference type="CDD" id="cd00167">
    <property type="entry name" value="SANT"/>
    <property type="match status" value="1"/>
</dbReference>
<feature type="domain" description="SANT" evidence="7">
    <location>
        <begin position="22"/>
        <end position="68"/>
    </location>
</feature>
<evidence type="ECO:0000313" key="10">
    <source>
        <dbReference type="Proteomes" id="UP001061958"/>
    </source>
</evidence>
<keyword evidence="1" id="KW-0805">Transcription regulation</keyword>
<feature type="domain" description="HTH myb-type" evidence="8">
    <location>
        <begin position="16"/>
        <end position="68"/>
    </location>
</feature>
<feature type="domain" description="Myb-like" evidence="6">
    <location>
        <begin position="18"/>
        <end position="64"/>
    </location>
</feature>
<evidence type="ECO:0000259" key="7">
    <source>
        <dbReference type="PROSITE" id="PS51293"/>
    </source>
</evidence>
<evidence type="ECO:0000259" key="8">
    <source>
        <dbReference type="PROSITE" id="PS51294"/>
    </source>
</evidence>
<dbReference type="SMART" id="SM00717">
    <property type="entry name" value="SANT"/>
    <property type="match status" value="1"/>
</dbReference>
<evidence type="ECO:0000313" key="9">
    <source>
        <dbReference type="EMBL" id="GJQ14922.1"/>
    </source>
</evidence>
<protein>
    <submittedName>
        <fullName evidence="9">Uncharacterized protein</fullName>
    </submittedName>
</protein>
<dbReference type="Gene3D" id="1.10.10.60">
    <property type="entry name" value="Homeodomain-like"/>
    <property type="match status" value="1"/>
</dbReference>
<evidence type="ECO:0000256" key="5">
    <source>
        <dbReference type="SAM" id="MobiDB-lite"/>
    </source>
</evidence>
<feature type="region of interest" description="Disordered" evidence="5">
    <location>
        <begin position="74"/>
        <end position="96"/>
    </location>
</feature>
<dbReference type="EMBL" id="BQMJ01000062">
    <property type="protein sequence ID" value="GJQ14922.1"/>
    <property type="molecule type" value="Genomic_DNA"/>
</dbReference>
<comment type="caution">
    <text evidence="9">The sequence shown here is derived from an EMBL/GenBank/DDBJ whole genome shotgun (WGS) entry which is preliminary data.</text>
</comment>
<keyword evidence="10" id="KW-1185">Reference proteome</keyword>
<organism evidence="9 10">
    <name type="scientific">Galdieria partita</name>
    <dbReference type="NCBI Taxonomy" id="83374"/>
    <lineage>
        <taxon>Eukaryota</taxon>
        <taxon>Rhodophyta</taxon>
        <taxon>Bangiophyceae</taxon>
        <taxon>Galdieriales</taxon>
        <taxon>Galdieriaceae</taxon>
        <taxon>Galdieria</taxon>
    </lineage>
</organism>
<dbReference type="InterPro" id="IPR006447">
    <property type="entry name" value="Myb_dom_plants"/>
</dbReference>
<dbReference type="PROSITE" id="PS51294">
    <property type="entry name" value="HTH_MYB"/>
    <property type="match status" value="1"/>
</dbReference>
<dbReference type="PROSITE" id="PS50090">
    <property type="entry name" value="MYB_LIKE"/>
    <property type="match status" value="1"/>
</dbReference>
<accession>A0A9C7Q4A9</accession>
<dbReference type="InterPro" id="IPR001005">
    <property type="entry name" value="SANT/Myb"/>
</dbReference>
<dbReference type="InterPro" id="IPR009057">
    <property type="entry name" value="Homeodomain-like_sf"/>
</dbReference>
<dbReference type="InterPro" id="IPR017884">
    <property type="entry name" value="SANT_dom"/>
</dbReference>
<dbReference type="OrthoDB" id="118550at2759"/>
<keyword evidence="2" id="KW-0238">DNA-binding</keyword>
<reference evidence="9" key="1">
    <citation type="journal article" date="2022" name="Proc. Natl. Acad. Sci. U.S.A.">
        <title>Life cycle and functional genomics of the unicellular red alga Galdieria for elucidating algal and plant evolution and industrial use.</title>
        <authorList>
            <person name="Hirooka S."/>
            <person name="Itabashi T."/>
            <person name="Ichinose T.M."/>
            <person name="Onuma R."/>
            <person name="Fujiwara T."/>
            <person name="Yamashita S."/>
            <person name="Jong L.W."/>
            <person name="Tomita R."/>
            <person name="Iwane A.H."/>
            <person name="Miyagishima S.Y."/>
        </authorList>
    </citation>
    <scope>NUCLEOTIDE SEQUENCE</scope>
    <source>
        <strain evidence="9">NBRC 102759</strain>
    </source>
</reference>
<dbReference type="PROSITE" id="PS51293">
    <property type="entry name" value="SANT"/>
    <property type="match status" value="1"/>
</dbReference>
<keyword evidence="3" id="KW-0804">Transcription</keyword>
<gene>
    <name evidence="9" type="ORF">GpartN1_g6713.t1</name>
</gene>
<proteinExistence type="predicted"/>
<evidence type="ECO:0000259" key="6">
    <source>
        <dbReference type="PROSITE" id="PS50090"/>
    </source>
</evidence>
<dbReference type="InterPro" id="IPR017930">
    <property type="entry name" value="Myb_dom"/>
</dbReference>
<dbReference type="SUPFAM" id="SSF46689">
    <property type="entry name" value="Homeodomain-like"/>
    <property type="match status" value="1"/>
</dbReference>
<dbReference type="NCBIfam" id="TIGR01557">
    <property type="entry name" value="myb_SHAQKYF"/>
    <property type="match status" value="1"/>
</dbReference>
<sequence length="470" mass="51894">MSEGIDKNRRKKYVLTKKREYWTDEEHNRFLVGLEQYGRNWKAIEKVVRTKTAVQVRSHAQKYFIRLAKNKTYENQTSEERDSSTSQTASSGVPSVERGFASRAIHEESNKTKFRCQGSDPSESSVAHSIGRTEHQQLAANSLHSLAVPTGNESNLCSYSLYGQQHSTAWNPNTLQSHIAANHYSCYPVEANYSRAGNAIYPPQLNGVYLSPIDYQAATHLACTLPFHVPCNMFHNQYVSSSQCAMGVTDKPYHSHSVVQKTSSLDYERGRDSEMAVKEQEEESKLPSFSELVACCGVERDLEHFSSQSTPASYELGASSLQPTCTVALAMASQGPHGLDSCNRNLSPVTNCTYVAGGQNNCVDFPYCSSSGCLSVQIDGNKFGNFVGTCSATLDRTRNDAASQVVNQAQVPNAGNSTCISFAPSEVTNGTSRDYSLYYGNINSQNMEYHRQSFPQRTYPNSIQAVTVGQ</sequence>